<feature type="compositionally biased region" description="Low complexity" evidence="1">
    <location>
        <begin position="1"/>
        <end position="12"/>
    </location>
</feature>
<gene>
    <name evidence="2" type="ordered locus">Os10g0470300</name>
    <name evidence="2" type="ORF">OSNPB_100470300</name>
</gene>
<dbReference type="Proteomes" id="UP000059680">
    <property type="component" value="Chromosome 10"/>
</dbReference>
<reference evidence="2 3" key="3">
    <citation type="journal article" date="2013" name="Rice">
        <title>Improvement of the Oryza sativa Nipponbare reference genome using next generation sequence and optical map data.</title>
        <authorList>
            <person name="Kawahara Y."/>
            <person name="de la Bastide M."/>
            <person name="Hamilton J.P."/>
            <person name="Kanamori H."/>
            <person name="McCombie W.R."/>
            <person name="Ouyang S."/>
            <person name="Schwartz D.C."/>
            <person name="Tanaka T."/>
            <person name="Wu J."/>
            <person name="Zhou S."/>
            <person name="Childs K.L."/>
            <person name="Davidson R.M."/>
            <person name="Lin H."/>
            <person name="Quesada-Ocampo L."/>
            <person name="Vaillancourt B."/>
            <person name="Sakai H."/>
            <person name="Lee S.S."/>
            <person name="Kim J."/>
            <person name="Numa H."/>
            <person name="Itoh T."/>
            <person name="Buell C.R."/>
            <person name="Matsumoto T."/>
        </authorList>
    </citation>
    <scope>NUCLEOTIDE SEQUENCE [LARGE SCALE GENOMIC DNA]</scope>
    <source>
        <strain evidence="3">cv. Nipponbare</strain>
    </source>
</reference>
<feature type="region of interest" description="Disordered" evidence="1">
    <location>
        <begin position="1"/>
        <end position="45"/>
    </location>
</feature>
<evidence type="ECO:0000313" key="3">
    <source>
        <dbReference type="Proteomes" id="UP000059680"/>
    </source>
</evidence>
<dbReference type="AlphaFoldDB" id="A0A0P0XV70"/>
<dbReference type="EMBL" id="AP014966">
    <property type="protein sequence ID" value="BAT11248.1"/>
    <property type="molecule type" value="Genomic_DNA"/>
</dbReference>
<proteinExistence type="predicted"/>
<dbReference type="InParanoid" id="A0A0P0XV70"/>
<feature type="compositionally biased region" description="Low complexity" evidence="1">
    <location>
        <begin position="71"/>
        <end position="88"/>
    </location>
</feature>
<reference evidence="2 3" key="2">
    <citation type="journal article" date="2013" name="Plant Cell Physiol.">
        <title>Rice Annotation Project Database (RAP-DB): an integrative and interactive database for rice genomics.</title>
        <authorList>
            <person name="Sakai H."/>
            <person name="Lee S.S."/>
            <person name="Tanaka T."/>
            <person name="Numa H."/>
            <person name="Kim J."/>
            <person name="Kawahara Y."/>
            <person name="Wakimoto H."/>
            <person name="Yang C.C."/>
            <person name="Iwamoto M."/>
            <person name="Abe T."/>
            <person name="Yamada Y."/>
            <person name="Muto A."/>
            <person name="Inokuchi H."/>
            <person name="Ikemura T."/>
            <person name="Matsumoto T."/>
            <person name="Sasaki T."/>
            <person name="Itoh T."/>
        </authorList>
    </citation>
    <scope>NUCLEOTIDE SEQUENCE [LARGE SCALE GENOMIC DNA]</scope>
    <source>
        <strain evidence="3">cv. Nipponbare</strain>
    </source>
</reference>
<protein>
    <submittedName>
        <fullName evidence="2">Os10g0470300 protein</fullName>
    </submittedName>
</protein>
<feature type="region of interest" description="Disordered" evidence="1">
    <location>
        <begin position="62"/>
        <end position="91"/>
    </location>
</feature>
<name>A0A0P0XV70_ORYSJ</name>
<dbReference type="PaxDb" id="39947-A0A0P0XV70"/>
<sequence>MVASGVGAASGRARGEESMRGAEAGSPRDFVGVHTSAADVPPPSPMLCSSCMEIPSRLRGGGQVRWASMPAGRATPSSSCSSPSSEARAAARHQAENEHGCGLAEMKAAAAGALVEKARENHLCTTGQ</sequence>
<accession>A0A0P0XV70</accession>
<evidence type="ECO:0000313" key="2">
    <source>
        <dbReference type="EMBL" id="BAT11248.1"/>
    </source>
</evidence>
<keyword evidence="3" id="KW-1185">Reference proteome</keyword>
<organism evidence="2 3">
    <name type="scientific">Oryza sativa subsp. japonica</name>
    <name type="common">Rice</name>
    <dbReference type="NCBI Taxonomy" id="39947"/>
    <lineage>
        <taxon>Eukaryota</taxon>
        <taxon>Viridiplantae</taxon>
        <taxon>Streptophyta</taxon>
        <taxon>Embryophyta</taxon>
        <taxon>Tracheophyta</taxon>
        <taxon>Spermatophyta</taxon>
        <taxon>Magnoliopsida</taxon>
        <taxon>Liliopsida</taxon>
        <taxon>Poales</taxon>
        <taxon>Poaceae</taxon>
        <taxon>BOP clade</taxon>
        <taxon>Oryzoideae</taxon>
        <taxon>Oryzeae</taxon>
        <taxon>Oryzinae</taxon>
        <taxon>Oryza</taxon>
        <taxon>Oryza sativa</taxon>
    </lineage>
</organism>
<reference evidence="3" key="1">
    <citation type="journal article" date="2005" name="Nature">
        <title>The map-based sequence of the rice genome.</title>
        <authorList>
            <consortium name="International rice genome sequencing project (IRGSP)"/>
            <person name="Matsumoto T."/>
            <person name="Wu J."/>
            <person name="Kanamori H."/>
            <person name="Katayose Y."/>
            <person name="Fujisawa M."/>
            <person name="Namiki N."/>
            <person name="Mizuno H."/>
            <person name="Yamamoto K."/>
            <person name="Antonio B.A."/>
            <person name="Baba T."/>
            <person name="Sakata K."/>
            <person name="Nagamura Y."/>
            <person name="Aoki H."/>
            <person name="Arikawa K."/>
            <person name="Arita K."/>
            <person name="Bito T."/>
            <person name="Chiden Y."/>
            <person name="Fujitsuka N."/>
            <person name="Fukunaka R."/>
            <person name="Hamada M."/>
            <person name="Harada C."/>
            <person name="Hayashi A."/>
            <person name="Hijishita S."/>
            <person name="Honda M."/>
            <person name="Hosokawa S."/>
            <person name="Ichikawa Y."/>
            <person name="Idonuma A."/>
            <person name="Iijima M."/>
            <person name="Ikeda M."/>
            <person name="Ikeno M."/>
            <person name="Ito K."/>
            <person name="Ito S."/>
            <person name="Ito T."/>
            <person name="Ito Y."/>
            <person name="Ito Y."/>
            <person name="Iwabuchi A."/>
            <person name="Kamiya K."/>
            <person name="Karasawa W."/>
            <person name="Kurita K."/>
            <person name="Katagiri S."/>
            <person name="Kikuta A."/>
            <person name="Kobayashi H."/>
            <person name="Kobayashi N."/>
            <person name="Machita K."/>
            <person name="Maehara T."/>
            <person name="Masukawa M."/>
            <person name="Mizubayashi T."/>
            <person name="Mukai Y."/>
            <person name="Nagasaki H."/>
            <person name="Nagata Y."/>
            <person name="Naito S."/>
            <person name="Nakashima M."/>
            <person name="Nakama Y."/>
            <person name="Nakamichi Y."/>
            <person name="Nakamura M."/>
            <person name="Meguro A."/>
            <person name="Negishi M."/>
            <person name="Ohta I."/>
            <person name="Ohta T."/>
            <person name="Okamoto M."/>
            <person name="Ono N."/>
            <person name="Saji S."/>
            <person name="Sakaguchi M."/>
            <person name="Sakai K."/>
            <person name="Shibata M."/>
            <person name="Shimokawa T."/>
            <person name="Song J."/>
            <person name="Takazaki Y."/>
            <person name="Terasawa K."/>
            <person name="Tsugane M."/>
            <person name="Tsuji K."/>
            <person name="Ueda S."/>
            <person name="Waki K."/>
            <person name="Yamagata H."/>
            <person name="Yamamoto M."/>
            <person name="Yamamoto S."/>
            <person name="Yamane H."/>
            <person name="Yoshiki S."/>
            <person name="Yoshihara R."/>
            <person name="Yukawa K."/>
            <person name="Zhong H."/>
            <person name="Yano M."/>
            <person name="Yuan Q."/>
            <person name="Ouyang S."/>
            <person name="Liu J."/>
            <person name="Jones K.M."/>
            <person name="Gansberger K."/>
            <person name="Moffat K."/>
            <person name="Hill J."/>
            <person name="Bera J."/>
            <person name="Fadrosh D."/>
            <person name="Jin S."/>
            <person name="Johri S."/>
            <person name="Kim M."/>
            <person name="Overton L."/>
            <person name="Reardon M."/>
            <person name="Tsitrin T."/>
            <person name="Vuong H."/>
            <person name="Weaver B."/>
            <person name="Ciecko A."/>
            <person name="Tallon L."/>
            <person name="Jackson J."/>
            <person name="Pai G."/>
            <person name="Aken S.V."/>
            <person name="Utterback T."/>
            <person name="Reidmuller S."/>
            <person name="Feldblyum T."/>
            <person name="Hsiao J."/>
            <person name="Zismann V."/>
            <person name="Iobst S."/>
            <person name="de Vazeille A.R."/>
            <person name="Buell C.R."/>
            <person name="Ying K."/>
            <person name="Li Y."/>
            <person name="Lu T."/>
            <person name="Huang Y."/>
            <person name="Zhao Q."/>
            <person name="Feng Q."/>
            <person name="Zhang L."/>
            <person name="Zhu J."/>
            <person name="Weng Q."/>
            <person name="Mu J."/>
            <person name="Lu Y."/>
            <person name="Fan D."/>
            <person name="Liu Y."/>
            <person name="Guan J."/>
            <person name="Zhang Y."/>
            <person name="Yu S."/>
            <person name="Liu X."/>
            <person name="Zhang Y."/>
            <person name="Hong G."/>
            <person name="Han B."/>
            <person name="Choisne N."/>
            <person name="Demange N."/>
            <person name="Orjeda G."/>
            <person name="Samain S."/>
            <person name="Cattolico L."/>
            <person name="Pelletier E."/>
            <person name="Couloux A."/>
            <person name="Segurens B."/>
            <person name="Wincker P."/>
            <person name="D'Hont A."/>
            <person name="Scarpelli C."/>
            <person name="Weissenbach J."/>
            <person name="Salanoubat M."/>
            <person name="Quetier F."/>
            <person name="Yu Y."/>
            <person name="Kim H.R."/>
            <person name="Rambo T."/>
            <person name="Currie J."/>
            <person name="Collura K."/>
            <person name="Luo M."/>
            <person name="Yang T."/>
            <person name="Ammiraju J.S.S."/>
            <person name="Engler F."/>
            <person name="Soderlund C."/>
            <person name="Wing R.A."/>
            <person name="Palmer L.E."/>
            <person name="de la Bastide M."/>
            <person name="Spiegel L."/>
            <person name="Nascimento L."/>
            <person name="Zutavern T."/>
            <person name="O'Shaughnessy A."/>
            <person name="Dike S."/>
            <person name="Dedhia N."/>
            <person name="Preston R."/>
            <person name="Balija V."/>
            <person name="McCombie W.R."/>
            <person name="Chow T."/>
            <person name="Chen H."/>
            <person name="Chung M."/>
            <person name="Chen C."/>
            <person name="Shaw J."/>
            <person name="Wu H."/>
            <person name="Hsiao K."/>
            <person name="Chao Y."/>
            <person name="Chu M."/>
            <person name="Cheng C."/>
            <person name="Hour A."/>
            <person name="Lee P."/>
            <person name="Lin S."/>
            <person name="Lin Y."/>
            <person name="Liou J."/>
            <person name="Liu S."/>
            <person name="Hsing Y."/>
            <person name="Raghuvanshi S."/>
            <person name="Mohanty A."/>
            <person name="Bharti A.K."/>
            <person name="Gaur A."/>
            <person name="Gupta V."/>
            <person name="Kumar D."/>
            <person name="Ravi V."/>
            <person name="Vij S."/>
            <person name="Kapur A."/>
            <person name="Khurana P."/>
            <person name="Khurana P."/>
            <person name="Khurana J.P."/>
            <person name="Tyagi A.K."/>
            <person name="Gaikwad K."/>
            <person name="Singh A."/>
            <person name="Dalal V."/>
            <person name="Srivastava S."/>
            <person name="Dixit A."/>
            <person name="Pal A.K."/>
            <person name="Ghazi I.A."/>
            <person name="Yadav M."/>
            <person name="Pandit A."/>
            <person name="Bhargava A."/>
            <person name="Sureshbabu K."/>
            <person name="Batra K."/>
            <person name="Sharma T.R."/>
            <person name="Mohapatra T."/>
            <person name="Singh N.K."/>
            <person name="Messing J."/>
            <person name="Nelson A.B."/>
            <person name="Fuks G."/>
            <person name="Kavchok S."/>
            <person name="Keizer G."/>
            <person name="Linton E."/>
            <person name="Llaca V."/>
            <person name="Song R."/>
            <person name="Tanyolac B."/>
            <person name="Young S."/>
            <person name="Ho-Il K."/>
            <person name="Hahn J.H."/>
            <person name="Sangsakoo G."/>
            <person name="Vanavichit A."/>
            <person name="de Mattos Luiz.A.T."/>
            <person name="Zimmer P.D."/>
            <person name="Malone G."/>
            <person name="Dellagostin O."/>
            <person name="de Oliveira A.C."/>
            <person name="Bevan M."/>
            <person name="Bancroft I."/>
            <person name="Minx P."/>
            <person name="Cordum H."/>
            <person name="Wilson R."/>
            <person name="Cheng Z."/>
            <person name="Jin W."/>
            <person name="Jiang J."/>
            <person name="Leong S.A."/>
            <person name="Iwama H."/>
            <person name="Gojobori T."/>
            <person name="Itoh T."/>
            <person name="Niimura Y."/>
            <person name="Fujii Y."/>
            <person name="Habara T."/>
            <person name="Sakai H."/>
            <person name="Sato Y."/>
            <person name="Wilson G."/>
            <person name="Kumar K."/>
            <person name="McCouch S."/>
            <person name="Juretic N."/>
            <person name="Hoen D."/>
            <person name="Wright S."/>
            <person name="Bruskiewich R."/>
            <person name="Bureau T."/>
            <person name="Miyao A."/>
            <person name="Hirochika H."/>
            <person name="Nishikawa T."/>
            <person name="Kadowaki K."/>
            <person name="Sugiura M."/>
            <person name="Burr B."/>
            <person name="Sasaki T."/>
        </authorList>
    </citation>
    <scope>NUCLEOTIDE SEQUENCE [LARGE SCALE GENOMIC DNA]</scope>
    <source>
        <strain evidence="3">cv. Nipponbare</strain>
    </source>
</reference>
<evidence type="ECO:0000256" key="1">
    <source>
        <dbReference type="SAM" id="MobiDB-lite"/>
    </source>
</evidence>